<protein>
    <submittedName>
        <fullName evidence="1">Uncharacterized protein</fullName>
    </submittedName>
</protein>
<dbReference type="AlphaFoldDB" id="A0A0F9T4C7"/>
<dbReference type="EMBL" id="LAZR01000420">
    <property type="protein sequence ID" value="KKN69697.1"/>
    <property type="molecule type" value="Genomic_DNA"/>
</dbReference>
<organism evidence="1">
    <name type="scientific">marine sediment metagenome</name>
    <dbReference type="NCBI Taxonomy" id="412755"/>
    <lineage>
        <taxon>unclassified sequences</taxon>
        <taxon>metagenomes</taxon>
        <taxon>ecological metagenomes</taxon>
    </lineage>
</organism>
<gene>
    <name evidence="1" type="ORF">LCGC14_0437970</name>
</gene>
<sequence length="67" mass="7558">MGMKYNLVSLMRAGAEALDQANNDGGRAIYCFHSIIYETIMHLLRQNFLDRGLVSVCLLRAVQVLSR</sequence>
<proteinExistence type="predicted"/>
<reference evidence="1" key="1">
    <citation type="journal article" date="2015" name="Nature">
        <title>Complex archaea that bridge the gap between prokaryotes and eukaryotes.</title>
        <authorList>
            <person name="Spang A."/>
            <person name="Saw J.H."/>
            <person name="Jorgensen S.L."/>
            <person name="Zaremba-Niedzwiedzka K."/>
            <person name="Martijn J."/>
            <person name="Lind A.E."/>
            <person name="van Eijk R."/>
            <person name="Schleper C."/>
            <person name="Guy L."/>
            <person name="Ettema T.J."/>
        </authorList>
    </citation>
    <scope>NUCLEOTIDE SEQUENCE</scope>
</reference>
<evidence type="ECO:0000313" key="1">
    <source>
        <dbReference type="EMBL" id="KKN69697.1"/>
    </source>
</evidence>
<comment type="caution">
    <text evidence="1">The sequence shown here is derived from an EMBL/GenBank/DDBJ whole genome shotgun (WGS) entry which is preliminary data.</text>
</comment>
<accession>A0A0F9T4C7</accession>
<name>A0A0F9T4C7_9ZZZZ</name>